<keyword evidence="1" id="KW-0472">Membrane</keyword>
<feature type="non-terminal residue" evidence="2">
    <location>
        <position position="130"/>
    </location>
</feature>
<proteinExistence type="predicted"/>
<sequence>MSKPKKNSELFNGKVDNKLCLNCGFPNRESDRHCMYCKTSLLQGGFFSWIRETYYILIWRWQLNRKRDHLNVFLKPRLSFLKTIGFLLFGLVLTISGIHLFLDALSTSSFSNSLIACLFLYYGVLTLRGI</sequence>
<protein>
    <submittedName>
        <fullName evidence="2">Uncharacterized protein</fullName>
    </submittedName>
</protein>
<accession>A0A382NHI7</accession>
<evidence type="ECO:0000313" key="2">
    <source>
        <dbReference type="EMBL" id="SVC60674.1"/>
    </source>
</evidence>
<organism evidence="2">
    <name type="scientific">marine metagenome</name>
    <dbReference type="NCBI Taxonomy" id="408172"/>
    <lineage>
        <taxon>unclassified sequences</taxon>
        <taxon>metagenomes</taxon>
        <taxon>ecological metagenomes</taxon>
    </lineage>
</organism>
<keyword evidence="1" id="KW-1133">Transmembrane helix</keyword>
<evidence type="ECO:0000256" key="1">
    <source>
        <dbReference type="SAM" id="Phobius"/>
    </source>
</evidence>
<dbReference type="EMBL" id="UINC01100539">
    <property type="protein sequence ID" value="SVC60674.1"/>
    <property type="molecule type" value="Genomic_DNA"/>
</dbReference>
<dbReference type="AlphaFoldDB" id="A0A382NHI7"/>
<feature type="transmembrane region" description="Helical" evidence="1">
    <location>
        <begin position="108"/>
        <end position="127"/>
    </location>
</feature>
<gene>
    <name evidence="2" type="ORF">METZ01_LOCUS313528</name>
</gene>
<reference evidence="2" key="1">
    <citation type="submission" date="2018-05" db="EMBL/GenBank/DDBJ databases">
        <authorList>
            <person name="Lanie J.A."/>
            <person name="Ng W.-L."/>
            <person name="Kazmierczak K.M."/>
            <person name="Andrzejewski T.M."/>
            <person name="Davidsen T.M."/>
            <person name="Wayne K.J."/>
            <person name="Tettelin H."/>
            <person name="Glass J.I."/>
            <person name="Rusch D."/>
            <person name="Podicherti R."/>
            <person name="Tsui H.-C.T."/>
            <person name="Winkler M.E."/>
        </authorList>
    </citation>
    <scope>NUCLEOTIDE SEQUENCE</scope>
</reference>
<feature type="transmembrane region" description="Helical" evidence="1">
    <location>
        <begin position="84"/>
        <end position="102"/>
    </location>
</feature>
<name>A0A382NHI7_9ZZZZ</name>
<keyword evidence="1" id="KW-0812">Transmembrane</keyword>